<keyword evidence="6" id="KW-0269">Exonuclease</keyword>
<dbReference type="GO" id="GO:0071044">
    <property type="term" value="P:histone mRNA catabolic process"/>
    <property type="evidence" value="ECO:0007669"/>
    <property type="project" value="TreeGrafter"/>
</dbReference>
<evidence type="ECO:0000256" key="2">
    <source>
        <dbReference type="ARBA" id="ARBA00022552"/>
    </source>
</evidence>
<dbReference type="GO" id="GO:0005730">
    <property type="term" value="C:nucleolus"/>
    <property type="evidence" value="ECO:0007669"/>
    <property type="project" value="TreeGrafter"/>
</dbReference>
<dbReference type="GO" id="GO:0071051">
    <property type="term" value="P:poly(A)-dependent snoRNA 3'-end processing"/>
    <property type="evidence" value="ECO:0007669"/>
    <property type="project" value="TreeGrafter"/>
</dbReference>
<feature type="region of interest" description="Disordered" evidence="9">
    <location>
        <begin position="78"/>
        <end position="107"/>
    </location>
</feature>
<feature type="region of interest" description="Disordered" evidence="9">
    <location>
        <begin position="743"/>
        <end position="932"/>
    </location>
</feature>
<dbReference type="PANTHER" id="PTHR12124:SF47">
    <property type="entry name" value="EXOSOME COMPONENT 10"/>
    <property type="match status" value="1"/>
</dbReference>
<keyword evidence="2" id="KW-0698">rRNA processing</keyword>
<proteinExistence type="inferred from homology"/>
<dbReference type="InterPro" id="IPR036397">
    <property type="entry name" value="RNaseH_sf"/>
</dbReference>
<dbReference type="Proteomes" id="UP000245768">
    <property type="component" value="Unassembled WGS sequence"/>
</dbReference>
<dbReference type="GO" id="GO:0000166">
    <property type="term" value="F:nucleotide binding"/>
    <property type="evidence" value="ECO:0007669"/>
    <property type="project" value="InterPro"/>
</dbReference>
<feature type="region of interest" description="Disordered" evidence="9">
    <location>
        <begin position="144"/>
        <end position="176"/>
    </location>
</feature>
<comment type="subcellular location">
    <subcellularLocation>
        <location evidence="1">Nucleus</location>
    </subcellularLocation>
</comment>
<dbReference type="GO" id="GO:0071035">
    <property type="term" value="P:nuclear polyadenylation-dependent rRNA catabolic process"/>
    <property type="evidence" value="ECO:0007669"/>
    <property type="project" value="TreeGrafter"/>
</dbReference>
<dbReference type="FunCoup" id="A0A316YFH7">
    <property type="interactions" value="685"/>
</dbReference>
<keyword evidence="7" id="KW-0539">Nucleus</keyword>
<evidence type="ECO:0000313" key="12">
    <source>
        <dbReference type="Proteomes" id="UP000245768"/>
    </source>
</evidence>
<dbReference type="SUPFAM" id="SSF53098">
    <property type="entry name" value="Ribonuclease H-like"/>
    <property type="match status" value="1"/>
</dbReference>
<comment type="similarity">
    <text evidence="8">Belongs to the exosome component 10/RRP6 family.</text>
</comment>
<evidence type="ECO:0000256" key="8">
    <source>
        <dbReference type="ARBA" id="ARBA00043957"/>
    </source>
</evidence>
<evidence type="ECO:0000256" key="6">
    <source>
        <dbReference type="ARBA" id="ARBA00022839"/>
    </source>
</evidence>
<dbReference type="OrthoDB" id="2250022at2759"/>
<dbReference type="SUPFAM" id="SSF47819">
    <property type="entry name" value="HRDC-like"/>
    <property type="match status" value="1"/>
</dbReference>
<dbReference type="GO" id="GO:0000175">
    <property type="term" value="F:3'-5'-RNA exonuclease activity"/>
    <property type="evidence" value="ECO:0007669"/>
    <property type="project" value="InterPro"/>
</dbReference>
<keyword evidence="12" id="KW-1185">Reference proteome</keyword>
<dbReference type="GO" id="GO:0000176">
    <property type="term" value="C:nuclear exosome (RNase complex)"/>
    <property type="evidence" value="ECO:0007669"/>
    <property type="project" value="InterPro"/>
</dbReference>
<dbReference type="Pfam" id="PF08066">
    <property type="entry name" value="PMC2NT"/>
    <property type="match status" value="1"/>
</dbReference>
<keyword evidence="5" id="KW-0271">Exosome</keyword>
<evidence type="ECO:0000256" key="7">
    <source>
        <dbReference type="ARBA" id="ARBA00023242"/>
    </source>
</evidence>
<dbReference type="InterPro" id="IPR045092">
    <property type="entry name" value="Rrp6-like"/>
</dbReference>
<dbReference type="GO" id="GO:0071038">
    <property type="term" value="P:TRAMP-dependent tRNA surveillance pathway"/>
    <property type="evidence" value="ECO:0007669"/>
    <property type="project" value="TreeGrafter"/>
</dbReference>
<feature type="compositionally biased region" description="Basic residues" evidence="9">
    <location>
        <begin position="882"/>
        <end position="892"/>
    </location>
</feature>
<evidence type="ECO:0000259" key="10">
    <source>
        <dbReference type="PROSITE" id="PS50967"/>
    </source>
</evidence>
<name>A0A316YFH7_9BASI</name>
<reference evidence="11" key="1">
    <citation type="journal article" date="2018" name="Mol. Biol. Evol.">
        <title>Broad Genomic Sampling Reveals a Smut Pathogenic Ancestry of the Fungal Clade Ustilaginomycotina.</title>
        <authorList>
            <person name="Kijpornyongpan T."/>
            <person name="Mondo S.J."/>
            <person name="Barry K."/>
            <person name="Sandor L."/>
            <person name="Lee J."/>
            <person name="Lipzen A."/>
            <person name="Pangilinan J."/>
            <person name="LaButti K."/>
            <person name="Hainaut M."/>
            <person name="Henrissat B."/>
            <person name="Grigoriev I.V."/>
            <person name="Spatafora J.W."/>
            <person name="Aime M.C."/>
        </authorList>
    </citation>
    <scope>NUCLEOTIDE SEQUENCE [LARGE SCALE GENOMIC DNA]</scope>
    <source>
        <strain evidence="11">MCA 4198</strain>
    </source>
</reference>
<feature type="region of interest" description="Disordered" evidence="9">
    <location>
        <begin position="655"/>
        <end position="714"/>
    </location>
</feature>
<dbReference type="SMART" id="SM00341">
    <property type="entry name" value="HRDC"/>
    <property type="match status" value="1"/>
</dbReference>
<dbReference type="InterPro" id="IPR012337">
    <property type="entry name" value="RNaseH-like_sf"/>
</dbReference>
<dbReference type="GO" id="GO:0071040">
    <property type="term" value="P:nuclear polyadenylation-dependent antisense transcript catabolic process"/>
    <property type="evidence" value="ECO:0007669"/>
    <property type="project" value="TreeGrafter"/>
</dbReference>
<sequence>MASSEPSSSKEGVAPPAPLEDLTGYLAYLQSKLQPPTRTAAQLPGPSDLSFHRSLDKSLAKELESAKETVLSTINQLVESINGGEGSARKSAKGLGKSRAGSGSGQDGKILLEDLVDADAFSRSLGDVVDSLLENADTCLDEYQGRVKPRAAPSRKDVPSARPNDSNGISTLGPLPPRILNANINPLPQTRFATKPDNSREKQWERNLMLGKPHAKVPLTWAPPPPADGEPAAKVGVRQGMYCAEGDPRTNPYYYEIHNFSAPSHATEAVPALPDIIPPPAMDIKAPTGGEPAFTWIDTTEGMSGLLAHLKEERVKEIALDVEHHNFRSFQGLVCLVQLSTRWGDYIIDALSPEVRAFSERLNDVMADPSKVKVLHGAEHDVLWLQRDLGIYLVGLFDTYHASNVLAMPQHSLAYLLHRYVSFEADKRFQLADWRIRPLPNEMLFYARSDTHTLLYVYDCMRFELSKLVSTAETLGGKDAIERVFELSKRTASKVYAKEEWDPNGEGREGWKTVWKKLGADEAVGVDERWEKQGVDGLNRTERIFRALHDWRDLVARREDESPRYILSAQTMLSIASRAPTTKESASACLGPAIKKRATDVVAVVERESKAWEEVQKAREAKLKESLMGAIADDDEEMGVAVEGGAETLPLWPQQEHLPRSNSGSSLAASLFGDTGHEPLPASSSGPSKPTSLFGAAPPRQASTSTKASTKSSSLFASFGRSSAAVDAVRSIKSELASALKGILGPSSSSSKLRREVEDDGDDAREVLSAPETVAFVPKIDRREGPSTSLSASTSTNGARPAVEASRAVSEAEEADSDKDSGEELVQVSKKQRHKADRKEKKKKRKAIDLPAEVGGEELVPHDYSKDISVLDLKGGAASSTKRQKKEKKKKKGEREREAESSVAPGKERRYANVGTRDRREMAGGKSQSFAR</sequence>
<feature type="compositionally biased region" description="Polar residues" evidence="9">
    <location>
        <begin position="682"/>
        <end position="691"/>
    </location>
</feature>
<dbReference type="PANTHER" id="PTHR12124">
    <property type="entry name" value="POLYMYOSITIS/SCLERODERMA AUTOANTIGEN-RELATED"/>
    <property type="match status" value="1"/>
</dbReference>
<dbReference type="CDD" id="cd06147">
    <property type="entry name" value="Rrp6p_like_exo"/>
    <property type="match status" value="1"/>
</dbReference>
<dbReference type="InParanoid" id="A0A316YFH7"/>
<dbReference type="GeneID" id="37044222"/>
<gene>
    <name evidence="11" type="ORF">FA10DRAFT_268383</name>
</gene>
<dbReference type="STRING" id="215250.A0A316YFH7"/>
<evidence type="ECO:0000313" key="11">
    <source>
        <dbReference type="EMBL" id="PWN88167.1"/>
    </source>
</evidence>
<accession>A0A316YFH7</accession>
<dbReference type="EMBL" id="KZ819638">
    <property type="protein sequence ID" value="PWN88167.1"/>
    <property type="molecule type" value="Genomic_DNA"/>
</dbReference>
<dbReference type="GO" id="GO:0000467">
    <property type="term" value="P:exonucleolytic trimming to generate mature 3'-end of 5.8S rRNA from tricistronic rRNA transcript (SSU-rRNA, 5.8S rRNA, LSU-rRNA)"/>
    <property type="evidence" value="ECO:0007669"/>
    <property type="project" value="InterPro"/>
</dbReference>
<dbReference type="GO" id="GO:0071037">
    <property type="term" value="P:nuclear polyadenylation-dependent snRNA catabolic process"/>
    <property type="evidence" value="ECO:0007669"/>
    <property type="project" value="TreeGrafter"/>
</dbReference>
<dbReference type="InterPro" id="IPR012588">
    <property type="entry name" value="Exosome-assoc_fac_Rrp6_N"/>
</dbReference>
<feature type="compositionally biased region" description="Acidic residues" evidence="9">
    <location>
        <begin position="811"/>
        <end position="823"/>
    </location>
</feature>
<evidence type="ECO:0000256" key="5">
    <source>
        <dbReference type="ARBA" id="ARBA00022835"/>
    </source>
</evidence>
<evidence type="ECO:0000256" key="1">
    <source>
        <dbReference type="ARBA" id="ARBA00004123"/>
    </source>
</evidence>
<dbReference type="Pfam" id="PF00570">
    <property type="entry name" value="HRDC"/>
    <property type="match status" value="1"/>
</dbReference>
<dbReference type="Gene3D" id="1.10.150.80">
    <property type="entry name" value="HRDC domain"/>
    <property type="match status" value="1"/>
</dbReference>
<evidence type="ECO:0000256" key="4">
    <source>
        <dbReference type="ARBA" id="ARBA00022801"/>
    </source>
</evidence>
<feature type="compositionally biased region" description="Basic residues" evidence="9">
    <location>
        <begin position="830"/>
        <end position="846"/>
    </location>
</feature>
<feature type="compositionally biased region" description="Basic and acidic residues" evidence="9">
    <location>
        <begin position="893"/>
        <end position="923"/>
    </location>
</feature>
<dbReference type="GO" id="GO:0003727">
    <property type="term" value="F:single-stranded RNA binding"/>
    <property type="evidence" value="ECO:0007669"/>
    <property type="project" value="TreeGrafter"/>
</dbReference>
<dbReference type="Pfam" id="PF01612">
    <property type="entry name" value="DNA_pol_A_exo1"/>
    <property type="match status" value="1"/>
</dbReference>
<dbReference type="InterPro" id="IPR010997">
    <property type="entry name" value="HRDC-like_sf"/>
</dbReference>
<dbReference type="SMART" id="SM00474">
    <property type="entry name" value="35EXOc"/>
    <property type="match status" value="1"/>
</dbReference>
<dbReference type="AlphaFoldDB" id="A0A316YFH7"/>
<dbReference type="InterPro" id="IPR049559">
    <property type="entry name" value="Rrp6p-like_exo"/>
</dbReference>
<feature type="compositionally biased region" description="Low complexity" evidence="9">
    <location>
        <begin position="702"/>
        <end position="714"/>
    </location>
</feature>
<dbReference type="PROSITE" id="PS50967">
    <property type="entry name" value="HRDC"/>
    <property type="match status" value="1"/>
</dbReference>
<keyword evidence="4" id="KW-0378">Hydrolase</keyword>
<dbReference type="GO" id="GO:0071036">
    <property type="term" value="P:nuclear polyadenylation-dependent snoRNA catabolic process"/>
    <property type="evidence" value="ECO:0007669"/>
    <property type="project" value="TreeGrafter"/>
</dbReference>
<keyword evidence="3" id="KW-0540">Nuclease</keyword>
<dbReference type="RefSeq" id="XP_025375365.1">
    <property type="nucleotide sequence ID" value="XM_025522306.1"/>
</dbReference>
<evidence type="ECO:0000256" key="9">
    <source>
        <dbReference type="SAM" id="MobiDB-lite"/>
    </source>
</evidence>
<feature type="domain" description="HRDC" evidence="10">
    <location>
        <begin position="538"/>
        <end position="618"/>
    </location>
</feature>
<dbReference type="InterPro" id="IPR002121">
    <property type="entry name" value="HRDC_dom"/>
</dbReference>
<dbReference type="Gene3D" id="3.30.420.10">
    <property type="entry name" value="Ribonuclease H-like superfamily/Ribonuclease H"/>
    <property type="match status" value="1"/>
</dbReference>
<protein>
    <recommendedName>
        <fullName evidence="10">HRDC domain-containing protein</fullName>
    </recommendedName>
</protein>
<organism evidence="11 12">
    <name type="scientific">Acaromyces ingoldii</name>
    <dbReference type="NCBI Taxonomy" id="215250"/>
    <lineage>
        <taxon>Eukaryota</taxon>
        <taxon>Fungi</taxon>
        <taxon>Dikarya</taxon>
        <taxon>Basidiomycota</taxon>
        <taxon>Ustilaginomycotina</taxon>
        <taxon>Exobasidiomycetes</taxon>
        <taxon>Exobasidiales</taxon>
        <taxon>Cryptobasidiaceae</taxon>
        <taxon>Acaromyces</taxon>
    </lineage>
</organism>
<dbReference type="InterPro" id="IPR002562">
    <property type="entry name" value="3'-5'_exonuclease_dom"/>
</dbReference>
<dbReference type="InterPro" id="IPR044876">
    <property type="entry name" value="HRDC_dom_sf"/>
</dbReference>
<dbReference type="GO" id="GO:0071039">
    <property type="term" value="P:nuclear polyadenylation-dependent CUT catabolic process"/>
    <property type="evidence" value="ECO:0007669"/>
    <property type="project" value="TreeGrafter"/>
</dbReference>
<evidence type="ECO:0000256" key="3">
    <source>
        <dbReference type="ARBA" id="ARBA00022722"/>
    </source>
</evidence>
<feature type="compositionally biased region" description="Polar residues" evidence="9">
    <location>
        <begin position="786"/>
        <end position="798"/>
    </location>
</feature>